<dbReference type="RefSeq" id="WP_354635301.1">
    <property type="nucleotide sequence ID" value="NZ_CP159837.1"/>
</dbReference>
<proteinExistence type="predicted"/>
<organism evidence="1">
    <name type="scientific">Planktothricoides raciborskii GIHE-MW2</name>
    <dbReference type="NCBI Taxonomy" id="2792601"/>
    <lineage>
        <taxon>Bacteria</taxon>
        <taxon>Bacillati</taxon>
        <taxon>Cyanobacteriota</taxon>
        <taxon>Cyanophyceae</taxon>
        <taxon>Oscillatoriophycideae</taxon>
        <taxon>Oscillatoriales</taxon>
        <taxon>Oscillatoriaceae</taxon>
        <taxon>Planktothricoides</taxon>
    </lineage>
</organism>
<sequence length="325" mass="38322">MDFLKNTLYILIEGEPQSPEIDFLEKVIGNLKDSSQLPNVDHDLIAVGGSNAFNSIARLVYAQSNLHRKIPVLAITDRDFKREQDIQRKQQTTDKYLVNNKVVRELCWPRHEWENYLLEETEMLAEILNQIPIRQSGQPSAPSKKPKLFKRRNTILSKSQLDNWLKEYFQNKIKDELIECLKFRFNTDKICPQLENISNDDILDIAAMKDWFLRPIEQNCQAEIRSQHIEEINSRFEDTLAELDWENWLNNPSLVDFDQAKRYFRGKEAFENLFEKLNQEVDLVPGKTYRNFIKEIMLPEMEHQPDCLLIQELGTMLSPYFEIVA</sequence>
<reference evidence="1" key="1">
    <citation type="submission" date="2024-07" db="EMBL/GenBank/DDBJ databases">
        <authorList>
            <person name="Kim Y.J."/>
            <person name="Jeong J.Y."/>
        </authorList>
    </citation>
    <scope>NUCLEOTIDE SEQUENCE</scope>
    <source>
        <strain evidence="1">GIHE-MW2</strain>
    </source>
</reference>
<dbReference type="AlphaFoldDB" id="A0AAU8JC89"/>
<gene>
    <name evidence="1" type="ORF">ABWT76_005599</name>
</gene>
<dbReference type="EMBL" id="CP159837">
    <property type="protein sequence ID" value="XCM36816.1"/>
    <property type="molecule type" value="Genomic_DNA"/>
</dbReference>
<evidence type="ECO:0008006" key="2">
    <source>
        <dbReference type="Google" id="ProtNLM"/>
    </source>
</evidence>
<name>A0AAU8JC89_9CYAN</name>
<accession>A0AAU8JC89</accession>
<evidence type="ECO:0000313" key="1">
    <source>
        <dbReference type="EMBL" id="XCM36816.1"/>
    </source>
</evidence>
<protein>
    <recommendedName>
        <fullName evidence="2">DUF4435 domain-containing protein</fullName>
    </recommendedName>
</protein>